<evidence type="ECO:0000256" key="1">
    <source>
        <dbReference type="SAM" id="Phobius"/>
    </source>
</evidence>
<dbReference type="EMBL" id="CP070619">
    <property type="protein sequence ID" value="QSE91945.1"/>
    <property type="molecule type" value="Genomic_DNA"/>
</dbReference>
<sequence length="85" mass="9296">MVTRRRWSELSNRSRRLIIAGAAFEGVLKIAALADIKHRPANQIRGSKSGWATAVALVNSAGAVPLAYFLFGRSTPDARQVRNHP</sequence>
<keyword evidence="1" id="KW-0812">Transmembrane</keyword>
<protein>
    <recommendedName>
        <fullName evidence="4">DUF5652 domain-containing protein</fullName>
    </recommendedName>
</protein>
<reference evidence="2 3" key="2">
    <citation type="journal article" date="2022" name="Arch. Microbiol.">
        <title>Rhodococcus pseudokoreensis sp. nov. isolated from the rhizosphere of young M26 apple rootstocks.</title>
        <authorList>
            <person name="Kampfer P."/>
            <person name="Glaeser S.P."/>
            <person name="Blom J."/>
            <person name="Wolf J."/>
            <person name="Benning S."/>
            <person name="Schloter M."/>
            <person name="Neumann-Schaal M."/>
        </authorList>
    </citation>
    <scope>NUCLEOTIDE SEQUENCE [LARGE SCALE GENOMIC DNA]</scope>
    <source>
        <strain evidence="2 3">R79</strain>
    </source>
</reference>
<name>A0A974ZVJ9_9NOCA</name>
<reference evidence="2 3" key="1">
    <citation type="journal article" date="2021" name="Microbiol. Resour. Announc.">
        <title>Complete Genome Sequences of Two Rhodococcus sp. Strains with Large and Linear Chromosomes, Isolated from Apple Rhizosphere.</title>
        <authorList>
            <person name="Benning S."/>
            <person name="Brugnone N."/>
            <person name="Siani R."/>
            <person name="Kublik S."/>
            <person name="Schloter M."/>
            <person name="Rad V."/>
        </authorList>
    </citation>
    <scope>NUCLEOTIDE SEQUENCE [LARGE SCALE GENOMIC DNA]</scope>
    <source>
        <strain evidence="2 3">R79</strain>
    </source>
</reference>
<organism evidence="2 3">
    <name type="scientific">Rhodococcus pseudokoreensis</name>
    <dbReference type="NCBI Taxonomy" id="2811421"/>
    <lineage>
        <taxon>Bacteria</taxon>
        <taxon>Bacillati</taxon>
        <taxon>Actinomycetota</taxon>
        <taxon>Actinomycetes</taxon>
        <taxon>Mycobacteriales</taxon>
        <taxon>Nocardiaceae</taxon>
        <taxon>Rhodococcus</taxon>
    </lineage>
</organism>
<dbReference type="Proteomes" id="UP000662986">
    <property type="component" value="Chromosome"/>
</dbReference>
<feature type="transmembrane region" description="Helical" evidence="1">
    <location>
        <begin position="49"/>
        <end position="71"/>
    </location>
</feature>
<keyword evidence="3" id="KW-1185">Reference proteome</keyword>
<gene>
    <name evidence="2" type="ORF">JWS13_26560</name>
</gene>
<evidence type="ECO:0000313" key="3">
    <source>
        <dbReference type="Proteomes" id="UP000662986"/>
    </source>
</evidence>
<evidence type="ECO:0008006" key="4">
    <source>
        <dbReference type="Google" id="ProtNLM"/>
    </source>
</evidence>
<keyword evidence="1" id="KW-1133">Transmembrane helix</keyword>
<keyword evidence="1" id="KW-0472">Membrane</keyword>
<proteinExistence type="predicted"/>
<dbReference type="RefSeq" id="WP_206008316.1">
    <property type="nucleotide sequence ID" value="NZ_CP070619.1"/>
</dbReference>
<accession>A0A974ZVJ9</accession>
<evidence type="ECO:0000313" key="2">
    <source>
        <dbReference type="EMBL" id="QSE91945.1"/>
    </source>
</evidence>